<evidence type="ECO:0000256" key="1">
    <source>
        <dbReference type="ARBA" id="ARBA00022714"/>
    </source>
</evidence>
<keyword evidence="1" id="KW-0001">2Fe-2S</keyword>
<dbReference type="InterPro" id="IPR012675">
    <property type="entry name" value="Beta-grasp_dom_sf"/>
</dbReference>
<dbReference type="Gene3D" id="3.10.20.30">
    <property type="match status" value="1"/>
</dbReference>
<keyword evidence="4" id="KW-0408">Iron</keyword>
<sequence length="176" mass="19030">MVAVGWTSKKFSGLNDSRKVHVAMHRLRVNGIEYDVDVPGGTPLLWALRDELGLTGAKYGCGIGACGACTSLVDDRAVRTCVSTVAEQAGRRVTTVEGLPVDHPVRRAWIAMDVAQCGYCQPGQMMAAVHLLRSNPDPTDAQIDEALRDNVCRCGTYHRIRAAVRLAARLGREAAE</sequence>
<dbReference type="InterPro" id="IPR036010">
    <property type="entry name" value="2Fe-2S_ferredoxin-like_sf"/>
</dbReference>
<dbReference type="PROSITE" id="PS00197">
    <property type="entry name" value="2FE2S_FER_1"/>
    <property type="match status" value="1"/>
</dbReference>
<comment type="caution">
    <text evidence="7">The sequence shown here is derived from an EMBL/GenBank/DDBJ whole genome shotgun (WGS) entry which is preliminary data.</text>
</comment>
<evidence type="ECO:0000256" key="4">
    <source>
        <dbReference type="ARBA" id="ARBA00023004"/>
    </source>
</evidence>
<dbReference type="CDD" id="cd00207">
    <property type="entry name" value="fer2"/>
    <property type="match status" value="1"/>
</dbReference>
<keyword evidence="2" id="KW-0479">Metal-binding</keyword>
<evidence type="ECO:0000313" key="7">
    <source>
        <dbReference type="EMBL" id="NRN66488.1"/>
    </source>
</evidence>
<dbReference type="PANTHER" id="PTHR44379:SF2">
    <property type="entry name" value="BLR6218 PROTEIN"/>
    <property type="match status" value="1"/>
</dbReference>
<proteinExistence type="predicted"/>
<dbReference type="EMBL" id="JAAATY010000010">
    <property type="protein sequence ID" value="NRN66488.1"/>
    <property type="molecule type" value="Genomic_DNA"/>
</dbReference>
<dbReference type="Gene3D" id="1.10.150.120">
    <property type="entry name" value="[2Fe-2S]-binding domain"/>
    <property type="match status" value="1"/>
</dbReference>
<dbReference type="InterPro" id="IPR036884">
    <property type="entry name" value="2Fe-2S-bd_dom_sf"/>
</dbReference>
<dbReference type="Pfam" id="PF01799">
    <property type="entry name" value="Fer2_2"/>
    <property type="match status" value="1"/>
</dbReference>
<gene>
    <name evidence="7" type="ORF">GC106_37130</name>
</gene>
<dbReference type="InterPro" id="IPR051452">
    <property type="entry name" value="Diverse_Oxidoreductases"/>
</dbReference>
<protein>
    <submittedName>
        <fullName evidence="7">Aerobic-type carbon monoxide dehydrogenase small subunit</fullName>
    </submittedName>
</protein>
<dbReference type="SUPFAM" id="SSF47741">
    <property type="entry name" value="CO dehydrogenase ISP C-domain like"/>
    <property type="match status" value="1"/>
</dbReference>
<accession>A0ABX2F561</accession>
<dbReference type="InterPro" id="IPR001041">
    <property type="entry name" value="2Fe-2S_ferredoxin-type"/>
</dbReference>
<evidence type="ECO:0000313" key="8">
    <source>
        <dbReference type="Proteomes" id="UP000763557"/>
    </source>
</evidence>
<dbReference type="SUPFAM" id="SSF54292">
    <property type="entry name" value="2Fe-2S ferredoxin-like"/>
    <property type="match status" value="1"/>
</dbReference>
<feature type="domain" description="2Fe-2S ferredoxin-type" evidence="6">
    <location>
        <begin position="18"/>
        <end position="99"/>
    </location>
</feature>
<dbReference type="Pfam" id="PF00111">
    <property type="entry name" value="Fer2"/>
    <property type="match status" value="1"/>
</dbReference>
<reference evidence="7 8" key="1">
    <citation type="submission" date="2020-01" db="EMBL/GenBank/DDBJ databases">
        <title>Kibdelosporangium persica a novel Actinomycetes from a hot desert in Iran.</title>
        <authorList>
            <person name="Safaei N."/>
            <person name="Zaburannyi N."/>
            <person name="Mueller R."/>
            <person name="Wink J."/>
        </authorList>
    </citation>
    <scope>NUCLEOTIDE SEQUENCE [LARGE SCALE GENOMIC DNA]</scope>
    <source>
        <strain evidence="7 8">4NS15</strain>
    </source>
</reference>
<keyword evidence="5" id="KW-0411">Iron-sulfur</keyword>
<dbReference type="PANTHER" id="PTHR44379">
    <property type="entry name" value="OXIDOREDUCTASE WITH IRON-SULFUR SUBUNIT"/>
    <property type="match status" value="1"/>
</dbReference>
<evidence type="ECO:0000256" key="2">
    <source>
        <dbReference type="ARBA" id="ARBA00022723"/>
    </source>
</evidence>
<evidence type="ECO:0000256" key="3">
    <source>
        <dbReference type="ARBA" id="ARBA00023002"/>
    </source>
</evidence>
<keyword evidence="3" id="KW-0560">Oxidoreductase</keyword>
<dbReference type="PROSITE" id="PS51085">
    <property type="entry name" value="2FE2S_FER_2"/>
    <property type="match status" value="1"/>
</dbReference>
<organism evidence="7 8">
    <name type="scientific">Kibdelosporangium persicum</name>
    <dbReference type="NCBI Taxonomy" id="2698649"/>
    <lineage>
        <taxon>Bacteria</taxon>
        <taxon>Bacillati</taxon>
        <taxon>Actinomycetota</taxon>
        <taxon>Actinomycetes</taxon>
        <taxon>Pseudonocardiales</taxon>
        <taxon>Pseudonocardiaceae</taxon>
        <taxon>Kibdelosporangium</taxon>
    </lineage>
</organism>
<keyword evidence="8" id="KW-1185">Reference proteome</keyword>
<evidence type="ECO:0000259" key="6">
    <source>
        <dbReference type="PROSITE" id="PS51085"/>
    </source>
</evidence>
<dbReference type="Proteomes" id="UP000763557">
    <property type="component" value="Unassembled WGS sequence"/>
</dbReference>
<dbReference type="InterPro" id="IPR002888">
    <property type="entry name" value="2Fe-2S-bd"/>
</dbReference>
<name>A0ABX2F561_9PSEU</name>
<evidence type="ECO:0000256" key="5">
    <source>
        <dbReference type="ARBA" id="ARBA00023014"/>
    </source>
</evidence>
<dbReference type="InterPro" id="IPR006058">
    <property type="entry name" value="2Fe2S_fd_BS"/>
</dbReference>